<evidence type="ECO:0000259" key="1">
    <source>
        <dbReference type="PROSITE" id="PS51186"/>
    </source>
</evidence>
<dbReference type="AlphaFoldDB" id="A0A1L9WMP8"/>
<name>A0A1L9WMP8_ASPA1</name>
<proteinExistence type="predicted"/>
<dbReference type="PANTHER" id="PTHR43441">
    <property type="entry name" value="RIBOSOMAL-PROTEIN-SERINE ACETYLTRANSFERASE"/>
    <property type="match status" value="1"/>
</dbReference>
<dbReference type="VEuPathDB" id="FungiDB:ASPACDRAFT_45488"/>
<sequence>MSESTSPLDTSAAIRPTRTPFAGRSVRVEPLAEQHVDDLYHHIGQPEHTSLWDYLPFGPFADKPTFTQFLDTLITHADSVFYAVVDLTRNQAVGLLNFMRIDLPNRVVEIGSVVFSPLLQRTTAATEALYLLARAAFEQFHFRRLEWKCNDLNAASKRAAVRLGFTAEGVFRQHLIVKGKNRDTAWFSILDGEWPAIKGGFVKWLDPSNFDGEGLQRARLEALRGL</sequence>
<dbReference type="EMBL" id="KV878982">
    <property type="protein sequence ID" value="OJJ97397.1"/>
    <property type="molecule type" value="Genomic_DNA"/>
</dbReference>
<evidence type="ECO:0000313" key="2">
    <source>
        <dbReference type="EMBL" id="OJJ97397.1"/>
    </source>
</evidence>
<dbReference type="InterPro" id="IPR000182">
    <property type="entry name" value="GNAT_dom"/>
</dbReference>
<feature type="domain" description="N-acetyltransferase" evidence="1">
    <location>
        <begin position="26"/>
        <end position="183"/>
    </location>
</feature>
<dbReference type="PROSITE" id="PS51186">
    <property type="entry name" value="GNAT"/>
    <property type="match status" value="1"/>
</dbReference>
<organism evidence="2 3">
    <name type="scientific">Aspergillus aculeatus (strain ATCC 16872 / CBS 172.66 / WB 5094)</name>
    <dbReference type="NCBI Taxonomy" id="690307"/>
    <lineage>
        <taxon>Eukaryota</taxon>
        <taxon>Fungi</taxon>
        <taxon>Dikarya</taxon>
        <taxon>Ascomycota</taxon>
        <taxon>Pezizomycotina</taxon>
        <taxon>Eurotiomycetes</taxon>
        <taxon>Eurotiomycetidae</taxon>
        <taxon>Eurotiales</taxon>
        <taxon>Aspergillaceae</taxon>
        <taxon>Aspergillus</taxon>
        <taxon>Aspergillus subgen. Circumdati</taxon>
    </lineage>
</organism>
<dbReference type="Pfam" id="PF13302">
    <property type="entry name" value="Acetyltransf_3"/>
    <property type="match status" value="1"/>
</dbReference>
<dbReference type="GO" id="GO:0008999">
    <property type="term" value="F:protein-N-terminal-alanine acetyltransferase activity"/>
    <property type="evidence" value="ECO:0007669"/>
    <property type="project" value="TreeGrafter"/>
</dbReference>
<dbReference type="SUPFAM" id="SSF55729">
    <property type="entry name" value="Acyl-CoA N-acyltransferases (Nat)"/>
    <property type="match status" value="1"/>
</dbReference>
<dbReference type="InterPro" id="IPR016181">
    <property type="entry name" value="Acyl_CoA_acyltransferase"/>
</dbReference>
<dbReference type="GeneID" id="30975426"/>
<dbReference type="OMA" id="FGAPMQR"/>
<dbReference type="Proteomes" id="UP000184546">
    <property type="component" value="Unassembled WGS sequence"/>
</dbReference>
<accession>A0A1L9WMP8</accession>
<dbReference type="InterPro" id="IPR051908">
    <property type="entry name" value="Ribosomal_N-acetyltransferase"/>
</dbReference>
<protein>
    <recommendedName>
        <fullName evidence="1">N-acetyltransferase domain-containing protein</fullName>
    </recommendedName>
</protein>
<dbReference type="Gene3D" id="3.40.630.30">
    <property type="match status" value="1"/>
</dbReference>
<reference evidence="3" key="1">
    <citation type="journal article" date="2017" name="Genome Biol.">
        <title>Comparative genomics reveals high biological diversity and specific adaptations in the industrially and medically important fungal genus Aspergillus.</title>
        <authorList>
            <person name="de Vries R.P."/>
            <person name="Riley R."/>
            <person name="Wiebenga A."/>
            <person name="Aguilar-Osorio G."/>
            <person name="Amillis S."/>
            <person name="Uchima C.A."/>
            <person name="Anderluh G."/>
            <person name="Asadollahi M."/>
            <person name="Askin M."/>
            <person name="Barry K."/>
            <person name="Battaglia E."/>
            <person name="Bayram O."/>
            <person name="Benocci T."/>
            <person name="Braus-Stromeyer S.A."/>
            <person name="Caldana C."/>
            <person name="Canovas D."/>
            <person name="Cerqueira G.C."/>
            <person name="Chen F."/>
            <person name="Chen W."/>
            <person name="Choi C."/>
            <person name="Clum A."/>
            <person name="Dos Santos R.A."/>
            <person name="Damasio A.R."/>
            <person name="Diallinas G."/>
            <person name="Emri T."/>
            <person name="Fekete E."/>
            <person name="Flipphi M."/>
            <person name="Freyberg S."/>
            <person name="Gallo A."/>
            <person name="Gournas C."/>
            <person name="Habgood R."/>
            <person name="Hainaut M."/>
            <person name="Harispe M.L."/>
            <person name="Henrissat B."/>
            <person name="Hilden K.S."/>
            <person name="Hope R."/>
            <person name="Hossain A."/>
            <person name="Karabika E."/>
            <person name="Karaffa L."/>
            <person name="Karanyi Z."/>
            <person name="Krasevec N."/>
            <person name="Kuo A."/>
            <person name="Kusch H."/>
            <person name="LaButti K."/>
            <person name="Lagendijk E.L."/>
            <person name="Lapidus A."/>
            <person name="Levasseur A."/>
            <person name="Lindquist E."/>
            <person name="Lipzen A."/>
            <person name="Logrieco A.F."/>
            <person name="MacCabe A."/>
            <person name="Maekelae M.R."/>
            <person name="Malavazi I."/>
            <person name="Melin P."/>
            <person name="Meyer V."/>
            <person name="Mielnichuk N."/>
            <person name="Miskei M."/>
            <person name="Molnar A.P."/>
            <person name="Mule G."/>
            <person name="Ngan C.Y."/>
            <person name="Orejas M."/>
            <person name="Orosz E."/>
            <person name="Ouedraogo J.P."/>
            <person name="Overkamp K.M."/>
            <person name="Park H.-S."/>
            <person name="Perrone G."/>
            <person name="Piumi F."/>
            <person name="Punt P.J."/>
            <person name="Ram A.F."/>
            <person name="Ramon A."/>
            <person name="Rauscher S."/>
            <person name="Record E."/>
            <person name="Riano-Pachon D.M."/>
            <person name="Robert V."/>
            <person name="Roehrig J."/>
            <person name="Ruller R."/>
            <person name="Salamov A."/>
            <person name="Salih N.S."/>
            <person name="Samson R.A."/>
            <person name="Sandor E."/>
            <person name="Sanguinetti M."/>
            <person name="Schuetze T."/>
            <person name="Sepcic K."/>
            <person name="Shelest E."/>
            <person name="Sherlock G."/>
            <person name="Sophianopoulou V."/>
            <person name="Squina F.M."/>
            <person name="Sun H."/>
            <person name="Susca A."/>
            <person name="Todd R.B."/>
            <person name="Tsang A."/>
            <person name="Unkles S.E."/>
            <person name="van de Wiele N."/>
            <person name="van Rossen-Uffink D."/>
            <person name="Oliveira J.V."/>
            <person name="Vesth T.C."/>
            <person name="Visser J."/>
            <person name="Yu J.-H."/>
            <person name="Zhou M."/>
            <person name="Andersen M.R."/>
            <person name="Archer D.B."/>
            <person name="Baker S.E."/>
            <person name="Benoit I."/>
            <person name="Brakhage A.A."/>
            <person name="Braus G.H."/>
            <person name="Fischer R."/>
            <person name="Frisvad J.C."/>
            <person name="Goldman G.H."/>
            <person name="Houbraken J."/>
            <person name="Oakley B."/>
            <person name="Pocsi I."/>
            <person name="Scazzocchio C."/>
            <person name="Seiboth B."/>
            <person name="vanKuyk P.A."/>
            <person name="Wortman J."/>
            <person name="Dyer P.S."/>
            <person name="Grigoriev I.V."/>
        </authorList>
    </citation>
    <scope>NUCLEOTIDE SEQUENCE [LARGE SCALE GENOMIC DNA]</scope>
    <source>
        <strain evidence="3">ATCC 16872 / CBS 172.66 / WB 5094</strain>
    </source>
</reference>
<evidence type="ECO:0000313" key="3">
    <source>
        <dbReference type="Proteomes" id="UP000184546"/>
    </source>
</evidence>
<dbReference type="GO" id="GO:1990189">
    <property type="term" value="F:protein N-terminal-serine acetyltransferase activity"/>
    <property type="evidence" value="ECO:0007669"/>
    <property type="project" value="TreeGrafter"/>
</dbReference>
<keyword evidence="3" id="KW-1185">Reference proteome</keyword>
<dbReference type="FunFam" id="3.40.630.30:FF:000047">
    <property type="entry name" value="Acetyltransferase, GNAT family"/>
    <property type="match status" value="1"/>
</dbReference>
<dbReference type="OrthoDB" id="41238at2759"/>
<dbReference type="PANTHER" id="PTHR43441:SF2">
    <property type="entry name" value="FAMILY ACETYLTRANSFERASE, PUTATIVE (AFU_ORTHOLOGUE AFUA_7G00850)-RELATED"/>
    <property type="match status" value="1"/>
</dbReference>
<gene>
    <name evidence="2" type="ORF">ASPACDRAFT_45488</name>
</gene>
<dbReference type="RefSeq" id="XP_020053737.1">
    <property type="nucleotide sequence ID" value="XM_020201612.1"/>
</dbReference>